<feature type="compositionally biased region" description="Basic and acidic residues" evidence="1">
    <location>
        <begin position="153"/>
        <end position="164"/>
    </location>
</feature>
<dbReference type="AlphaFoldDB" id="A0A9P6V0A3"/>
<dbReference type="Proteomes" id="UP000738325">
    <property type="component" value="Unassembled WGS sequence"/>
</dbReference>
<evidence type="ECO:0000256" key="1">
    <source>
        <dbReference type="SAM" id="MobiDB-lite"/>
    </source>
</evidence>
<comment type="caution">
    <text evidence="2">The sequence shown here is derived from an EMBL/GenBank/DDBJ whole genome shotgun (WGS) entry which is preliminary data.</text>
</comment>
<protein>
    <submittedName>
        <fullName evidence="2">Uncharacterized protein</fullName>
    </submittedName>
</protein>
<organism evidence="2 3">
    <name type="scientific">Dissophora globulifera</name>
    <dbReference type="NCBI Taxonomy" id="979702"/>
    <lineage>
        <taxon>Eukaryota</taxon>
        <taxon>Fungi</taxon>
        <taxon>Fungi incertae sedis</taxon>
        <taxon>Mucoromycota</taxon>
        <taxon>Mortierellomycotina</taxon>
        <taxon>Mortierellomycetes</taxon>
        <taxon>Mortierellales</taxon>
        <taxon>Mortierellaceae</taxon>
        <taxon>Dissophora</taxon>
    </lineage>
</organism>
<reference evidence="2" key="1">
    <citation type="journal article" date="2020" name="Fungal Divers.">
        <title>Resolving the Mortierellaceae phylogeny through synthesis of multi-gene phylogenetics and phylogenomics.</title>
        <authorList>
            <person name="Vandepol N."/>
            <person name="Liber J."/>
            <person name="Desiro A."/>
            <person name="Na H."/>
            <person name="Kennedy M."/>
            <person name="Barry K."/>
            <person name="Grigoriev I.V."/>
            <person name="Miller A.N."/>
            <person name="O'Donnell K."/>
            <person name="Stajich J.E."/>
            <person name="Bonito G."/>
        </authorList>
    </citation>
    <scope>NUCLEOTIDE SEQUENCE</scope>
    <source>
        <strain evidence="2">REB-010B</strain>
    </source>
</reference>
<evidence type="ECO:0000313" key="2">
    <source>
        <dbReference type="EMBL" id="KAG0328936.1"/>
    </source>
</evidence>
<feature type="region of interest" description="Disordered" evidence="1">
    <location>
        <begin position="241"/>
        <end position="264"/>
    </location>
</feature>
<dbReference type="OrthoDB" id="5563539at2759"/>
<name>A0A9P6V0A3_9FUNG</name>
<sequence length="690" mass="74999">MTSQPLVASVCVDYLSHPLSAEHLLVCYQQITRQITHAPKSAKDAAISYQHQSQTLLELLGQHQNLAIPTTNERPAPVGCQSQLKRMQNALWRRSSQSSLAKDVALVHPESLNWQKECDVLWLYGPLYEFTFLQQQEQRRRFERKGPSSSQREWMEAHRERAHVQLEPPPQSPPVAIPDDAIAEHSITPSSSLSSAPAAPAAATASTASVESGAATTTASVDAPSSEAMVAALDAFSITLPSTSDNLPTAPTADDATTTTTTATNTMPVADLINSSPIAESTLPTTSITASSSTTPLIPAAPVDADAQREQQQDVNAEGASNALLRAVPRSALKQQRTRMQVFEDLRAFTRSSQYLALTESLAITFENPSSSLSTPSSASSMALLTYTEGSRSEPLSPTTPNVGPAFVLPVFPVPTKYHFRSHDRRRASFPKSASHPSRLNVSLNVNLNMSVQVNNNGCNSCGEMLSPGGTSVKHLRFSLEVQELVFLPTSPPFRISRAKPTRAHSDPAIQTTTCSSFIAPSHADFAHLPPQQSTSHHNGSWISTTAASGISVDNANSNTTFIKVHPEDGSRIASGKKSAARLYLQPGDDDYDDEDALECTFNDDFHDDCYFEDCREDDGYDDDEDDEFNGMIGSRRLRLSAKDSIVARRTQPDERRGSPGVLWQVYTAVTGVKELIAWYGSMVYHSSSL</sequence>
<proteinExistence type="predicted"/>
<evidence type="ECO:0000313" key="3">
    <source>
        <dbReference type="Proteomes" id="UP000738325"/>
    </source>
</evidence>
<feature type="compositionally biased region" description="Pro residues" evidence="1">
    <location>
        <begin position="167"/>
        <end position="176"/>
    </location>
</feature>
<feature type="compositionally biased region" description="Low complexity" evidence="1">
    <location>
        <begin position="248"/>
        <end position="264"/>
    </location>
</feature>
<feature type="region of interest" description="Disordered" evidence="1">
    <location>
        <begin position="141"/>
        <end position="178"/>
    </location>
</feature>
<dbReference type="EMBL" id="JAAAIP010000025">
    <property type="protein sequence ID" value="KAG0328936.1"/>
    <property type="molecule type" value="Genomic_DNA"/>
</dbReference>
<keyword evidence="3" id="KW-1185">Reference proteome</keyword>
<accession>A0A9P6V0A3</accession>
<gene>
    <name evidence="2" type="ORF">BGZ99_004010</name>
</gene>